<sequence length="296" mass="33147">MKSYKTHHRPQRCVKHTTSLNYVHDHKDDSKSFLVRASASSSGEPSLESASGHKSFWESAKKGIHVFYRFSRVHAQVGTVFGIASMSLLAIENMSDFSLRFFMEVFKAMAVAFSINIYIAGLNQLTDVEIDKINKPYLPLASGEMSYSTGVLIVASAAIVNHVLQRPAIFPRTLIFAIAFVSLFAVVIALAKDIPDMEGDKKFGIQSFSVRLGAERVFWICVSIMETAYGVGICVSALSPSLWSRLVMVLGHTLLASLLWERANTIDLNSKDASQDFYMFVWKLLYAEYFLFPLMR</sequence>
<dbReference type="GO" id="GO:0031969">
    <property type="term" value="C:chloroplast membrane"/>
    <property type="evidence" value="ECO:0007669"/>
    <property type="project" value="UniProtKB-SubCell"/>
</dbReference>
<feature type="transmembrane region" description="Helical" evidence="7">
    <location>
        <begin position="280"/>
        <end position="295"/>
    </location>
</feature>
<evidence type="ECO:0000256" key="2">
    <source>
        <dbReference type="ARBA" id="ARBA00005985"/>
    </source>
</evidence>
<evidence type="ECO:0000256" key="1">
    <source>
        <dbReference type="ARBA" id="ARBA00004508"/>
    </source>
</evidence>
<feature type="transmembrane region" description="Helical" evidence="7">
    <location>
        <begin position="105"/>
        <end position="125"/>
    </location>
</feature>
<evidence type="ECO:0000313" key="8">
    <source>
        <dbReference type="EnsemblPlants" id="Kaladp0032s0080.1.v1.1"/>
    </source>
</evidence>
<feature type="transmembrane region" description="Helical" evidence="7">
    <location>
        <begin position="217"/>
        <end position="235"/>
    </location>
</feature>
<dbReference type="PANTHER" id="PTHR43009:SF6">
    <property type="entry name" value="HOMOGENTISATE PHYTYLTRANSFERASE 1, CHLOROPLASTIC"/>
    <property type="match status" value="1"/>
</dbReference>
<dbReference type="EnsemblPlants" id="Kaladp0032s0080.1.v1.1">
    <property type="protein sequence ID" value="Kaladp0032s0080.1.v1.1"/>
    <property type="gene ID" value="Kaladp0032s0080.v1.1"/>
</dbReference>
<dbReference type="InterPro" id="IPR000537">
    <property type="entry name" value="UbiA_prenyltransferase"/>
</dbReference>
<keyword evidence="4 7" id="KW-0812">Transmembrane</keyword>
<dbReference type="PANTHER" id="PTHR43009">
    <property type="entry name" value="HOMOGENTISATE SOLANESYLTRANSFERASE, CHLOROPLASTIC"/>
    <property type="match status" value="1"/>
</dbReference>
<name>A0A7N0TBT2_KALFE</name>
<dbReference type="Gramene" id="Kaladp0032s0080.1.v1.1">
    <property type="protein sequence ID" value="Kaladp0032s0080.1.v1.1"/>
    <property type="gene ID" value="Kaladp0032s0080.v1.1"/>
</dbReference>
<proteinExistence type="inferred from homology"/>
<dbReference type="Pfam" id="PF01040">
    <property type="entry name" value="UbiA"/>
    <property type="match status" value="1"/>
</dbReference>
<evidence type="ECO:0000256" key="7">
    <source>
        <dbReference type="SAM" id="Phobius"/>
    </source>
</evidence>
<dbReference type="GO" id="GO:0016765">
    <property type="term" value="F:transferase activity, transferring alkyl or aryl (other than methyl) groups"/>
    <property type="evidence" value="ECO:0007669"/>
    <property type="project" value="InterPro"/>
</dbReference>
<reference evidence="8" key="1">
    <citation type="submission" date="2021-01" db="UniProtKB">
        <authorList>
            <consortium name="EnsemblPlants"/>
        </authorList>
    </citation>
    <scope>IDENTIFICATION</scope>
</reference>
<dbReference type="InterPro" id="IPR044878">
    <property type="entry name" value="UbiA_sf"/>
</dbReference>
<comment type="subcellular location">
    <subcellularLocation>
        <location evidence="1">Plastid</location>
        <location evidence="1">Chloroplast membrane</location>
        <topology evidence="1">Multi-pass membrane protein</topology>
    </subcellularLocation>
</comment>
<dbReference type="Proteomes" id="UP000594263">
    <property type="component" value="Unplaced"/>
</dbReference>
<evidence type="ECO:0000256" key="4">
    <source>
        <dbReference type="ARBA" id="ARBA00022692"/>
    </source>
</evidence>
<feature type="transmembrane region" description="Helical" evidence="7">
    <location>
        <begin position="173"/>
        <end position="191"/>
    </location>
</feature>
<keyword evidence="5 7" id="KW-1133">Transmembrane helix</keyword>
<dbReference type="AlphaFoldDB" id="A0A7N0TBT2"/>
<keyword evidence="6 7" id="KW-0472">Membrane</keyword>
<dbReference type="OMA" id="FLCPAKG"/>
<feature type="transmembrane region" description="Helical" evidence="7">
    <location>
        <begin position="145"/>
        <end position="164"/>
    </location>
</feature>
<protein>
    <submittedName>
        <fullName evidence="8">Uncharacterized protein</fullName>
    </submittedName>
</protein>
<keyword evidence="3" id="KW-0808">Transferase</keyword>
<organism evidence="8 9">
    <name type="scientific">Kalanchoe fedtschenkoi</name>
    <name type="common">Lavender scallops</name>
    <name type="synonym">South American air plant</name>
    <dbReference type="NCBI Taxonomy" id="63787"/>
    <lineage>
        <taxon>Eukaryota</taxon>
        <taxon>Viridiplantae</taxon>
        <taxon>Streptophyta</taxon>
        <taxon>Embryophyta</taxon>
        <taxon>Tracheophyta</taxon>
        <taxon>Spermatophyta</taxon>
        <taxon>Magnoliopsida</taxon>
        <taxon>eudicotyledons</taxon>
        <taxon>Gunneridae</taxon>
        <taxon>Pentapetalae</taxon>
        <taxon>Saxifragales</taxon>
        <taxon>Crassulaceae</taxon>
        <taxon>Kalanchoe</taxon>
    </lineage>
</organism>
<evidence type="ECO:0000256" key="6">
    <source>
        <dbReference type="ARBA" id="ARBA00023136"/>
    </source>
</evidence>
<comment type="similarity">
    <text evidence="2">Belongs to the UbiA prenyltransferase family.</text>
</comment>
<keyword evidence="9" id="KW-1185">Reference proteome</keyword>
<evidence type="ECO:0000313" key="9">
    <source>
        <dbReference type="Proteomes" id="UP000594263"/>
    </source>
</evidence>
<dbReference type="Gene3D" id="1.10.357.140">
    <property type="entry name" value="UbiA prenyltransferase"/>
    <property type="match status" value="1"/>
</dbReference>
<evidence type="ECO:0000256" key="3">
    <source>
        <dbReference type="ARBA" id="ARBA00022679"/>
    </source>
</evidence>
<accession>A0A7N0TBT2</accession>
<evidence type="ECO:0000256" key="5">
    <source>
        <dbReference type="ARBA" id="ARBA00022989"/>
    </source>
</evidence>